<dbReference type="InterPro" id="IPR050966">
    <property type="entry name" value="Glutamyl_endopeptidase"/>
</dbReference>
<dbReference type="InterPro" id="IPR018114">
    <property type="entry name" value="TRYPSIN_HIS"/>
</dbReference>
<organism evidence="4 5">
    <name type="scientific">Croceifilum oryzae</name>
    <dbReference type="NCBI Taxonomy" id="1553429"/>
    <lineage>
        <taxon>Bacteria</taxon>
        <taxon>Bacillati</taxon>
        <taxon>Bacillota</taxon>
        <taxon>Bacilli</taxon>
        <taxon>Bacillales</taxon>
        <taxon>Thermoactinomycetaceae</taxon>
        <taxon>Croceifilum</taxon>
    </lineage>
</organism>
<evidence type="ECO:0000256" key="1">
    <source>
        <dbReference type="ARBA" id="ARBA00022729"/>
    </source>
</evidence>
<keyword evidence="2" id="KW-0720">Serine protease</keyword>
<gene>
    <name evidence="4" type="ORF">J2Z48_002965</name>
</gene>
<dbReference type="InterPro" id="IPR009003">
    <property type="entry name" value="Peptidase_S1_PA"/>
</dbReference>
<keyword evidence="2" id="KW-0378">Hydrolase</keyword>
<reference evidence="4 5" key="1">
    <citation type="submission" date="2023-07" db="EMBL/GenBank/DDBJ databases">
        <title>Genomic Encyclopedia of Type Strains, Phase IV (KMG-IV): sequencing the most valuable type-strain genomes for metagenomic binning, comparative biology and taxonomic classification.</title>
        <authorList>
            <person name="Goeker M."/>
        </authorList>
    </citation>
    <scope>NUCLEOTIDE SEQUENCE [LARGE SCALE GENOMIC DNA]</scope>
    <source>
        <strain evidence="4 5">DSM 46876</strain>
    </source>
</reference>
<feature type="region of interest" description="Disordered" evidence="3">
    <location>
        <begin position="1"/>
        <end position="26"/>
    </location>
</feature>
<dbReference type="PANTHER" id="PTHR15462">
    <property type="entry name" value="SERINE PROTEASE"/>
    <property type="match status" value="1"/>
</dbReference>
<sequence>MSVSIFVLSEQPKATPNSSSADFSRVSLEDLPKAQQEQLLKIAQEARKQKKFTLKTSGKPDINSISQETLQSLPSGASIGSDGSIEQVPHSQETAKDESESLQPSPKIITQGSSKDLSKITNTSLHPNNSIATLMMSFDNGHNPDDPSNYYLCTGFHVDEDTVLTASHCVWDIDRPEGIRAANSIMVVRALNGVDQPYPASYTDAFWVNSDFTKVKRDSNGKLDPTKVPPVDVAAIRVDKKSDSSLAIRSTKHAVGEQVLAHGYPAESPEFLNKGLYQYNSLGKLTDLYNQYMMTNQYTEGGMSGGPMWNSKAGVVAAISLNSLSDRDSIAYGPRFTGKNYDLIKFWMKK</sequence>
<proteinExistence type="predicted"/>
<feature type="region of interest" description="Disordered" evidence="3">
    <location>
        <begin position="73"/>
        <end position="123"/>
    </location>
</feature>
<keyword evidence="2" id="KW-0645">Protease</keyword>
<dbReference type="Gene3D" id="2.40.10.10">
    <property type="entry name" value="Trypsin-like serine proteases"/>
    <property type="match status" value="2"/>
</dbReference>
<name>A0AAJ1TMU7_9BACL</name>
<keyword evidence="5" id="KW-1185">Reference proteome</keyword>
<evidence type="ECO:0000313" key="5">
    <source>
        <dbReference type="Proteomes" id="UP001238450"/>
    </source>
</evidence>
<dbReference type="GO" id="GO:0006508">
    <property type="term" value="P:proteolysis"/>
    <property type="evidence" value="ECO:0007669"/>
    <property type="project" value="InterPro"/>
</dbReference>
<dbReference type="Pfam" id="PF13365">
    <property type="entry name" value="Trypsin_2"/>
    <property type="match status" value="1"/>
</dbReference>
<dbReference type="GO" id="GO:0004252">
    <property type="term" value="F:serine-type endopeptidase activity"/>
    <property type="evidence" value="ECO:0007669"/>
    <property type="project" value="InterPro"/>
</dbReference>
<evidence type="ECO:0000256" key="2">
    <source>
        <dbReference type="ARBA" id="ARBA00022825"/>
    </source>
</evidence>
<dbReference type="PROSITE" id="PS00134">
    <property type="entry name" value="TRYPSIN_HIS"/>
    <property type="match status" value="1"/>
</dbReference>
<protein>
    <submittedName>
        <fullName evidence="4">V8-like Glu-specific endopeptidase</fullName>
    </submittedName>
</protein>
<evidence type="ECO:0000256" key="3">
    <source>
        <dbReference type="SAM" id="MobiDB-lite"/>
    </source>
</evidence>
<keyword evidence="1" id="KW-0732">Signal</keyword>
<dbReference type="SUPFAM" id="SSF50494">
    <property type="entry name" value="Trypsin-like serine proteases"/>
    <property type="match status" value="1"/>
</dbReference>
<dbReference type="PANTHER" id="PTHR15462:SF8">
    <property type="entry name" value="SERINE PROTEASE"/>
    <property type="match status" value="1"/>
</dbReference>
<feature type="compositionally biased region" description="Polar residues" evidence="3">
    <location>
        <begin position="12"/>
        <end position="22"/>
    </location>
</feature>
<comment type="caution">
    <text evidence="4">The sequence shown here is derived from an EMBL/GenBank/DDBJ whole genome shotgun (WGS) entry which is preliminary data.</text>
</comment>
<dbReference type="AlphaFoldDB" id="A0AAJ1TMU7"/>
<accession>A0AAJ1TMU7</accession>
<dbReference type="Proteomes" id="UP001238450">
    <property type="component" value="Unassembled WGS sequence"/>
</dbReference>
<dbReference type="EMBL" id="JAUSUV010000017">
    <property type="protein sequence ID" value="MDQ0418761.1"/>
    <property type="molecule type" value="Genomic_DNA"/>
</dbReference>
<evidence type="ECO:0000313" key="4">
    <source>
        <dbReference type="EMBL" id="MDQ0418761.1"/>
    </source>
</evidence>
<feature type="compositionally biased region" description="Polar residues" evidence="3">
    <location>
        <begin position="101"/>
        <end position="123"/>
    </location>
</feature>
<dbReference type="InterPro" id="IPR043504">
    <property type="entry name" value="Peptidase_S1_PA_chymotrypsin"/>
</dbReference>